<dbReference type="RefSeq" id="WP_268263832.1">
    <property type="nucleotide sequence ID" value="NZ_JALQCX010000072.1"/>
</dbReference>
<dbReference type="Gene3D" id="1.10.10.10">
    <property type="entry name" value="Winged helix-like DNA-binding domain superfamily/Winged helix DNA-binding domain"/>
    <property type="match status" value="1"/>
</dbReference>
<dbReference type="PROSITE" id="PS51078">
    <property type="entry name" value="ICLR_ED"/>
    <property type="match status" value="1"/>
</dbReference>
<evidence type="ECO:0000256" key="2">
    <source>
        <dbReference type="ARBA" id="ARBA00023125"/>
    </source>
</evidence>
<gene>
    <name evidence="6" type="ORF">M1B35_29720</name>
</gene>
<dbReference type="SUPFAM" id="SSF55781">
    <property type="entry name" value="GAF domain-like"/>
    <property type="match status" value="1"/>
</dbReference>
<dbReference type="Proteomes" id="UP001155163">
    <property type="component" value="Unassembled WGS sequence"/>
</dbReference>
<dbReference type="InterPro" id="IPR036388">
    <property type="entry name" value="WH-like_DNA-bd_sf"/>
</dbReference>
<dbReference type="PANTHER" id="PTHR30136:SF35">
    <property type="entry name" value="HTH-TYPE TRANSCRIPTIONAL REGULATOR RV1719"/>
    <property type="match status" value="1"/>
</dbReference>
<dbReference type="PROSITE" id="PS51077">
    <property type="entry name" value="HTH_ICLR"/>
    <property type="match status" value="1"/>
</dbReference>
<organism evidence="6 7">
    <name type="scientific">Pseudomonas morbosilactucae</name>
    <dbReference type="NCBI Taxonomy" id="2938197"/>
    <lineage>
        <taxon>Bacteria</taxon>
        <taxon>Pseudomonadati</taxon>
        <taxon>Pseudomonadota</taxon>
        <taxon>Gammaproteobacteria</taxon>
        <taxon>Pseudomonadales</taxon>
        <taxon>Pseudomonadaceae</taxon>
        <taxon>Pseudomonas</taxon>
    </lineage>
</organism>
<feature type="domain" description="IclR-ED" evidence="5">
    <location>
        <begin position="76"/>
        <end position="264"/>
    </location>
</feature>
<dbReference type="InterPro" id="IPR005471">
    <property type="entry name" value="Tscrpt_reg_IclR_N"/>
</dbReference>
<dbReference type="Gene3D" id="3.30.450.40">
    <property type="match status" value="1"/>
</dbReference>
<keyword evidence="7" id="KW-1185">Reference proteome</keyword>
<keyword evidence="1" id="KW-0805">Transcription regulation</keyword>
<dbReference type="InterPro" id="IPR036390">
    <property type="entry name" value="WH_DNA-bd_sf"/>
</dbReference>
<name>A0ABT0JQN0_9PSED</name>
<dbReference type="SMART" id="SM00346">
    <property type="entry name" value="HTH_ICLR"/>
    <property type="match status" value="1"/>
</dbReference>
<dbReference type="InterPro" id="IPR014757">
    <property type="entry name" value="Tscrpt_reg_IclR_C"/>
</dbReference>
<comment type="caution">
    <text evidence="6">The sequence shown here is derived from an EMBL/GenBank/DDBJ whole genome shotgun (WGS) entry which is preliminary data.</text>
</comment>
<sequence>MASAASTTEAGFSGVLDRGLAILELLAGSAEGLTLSAVSDQLRIPRSATHRLLTALGEHAYVRQEQERGTYVLTSKLQVLAFRQLCASGLVDAVQPVLNRLAAQAGELVRLAVADPRQLTWVARAQGARNGLRYDPDMGMEARLSCSATGFAWLARLDDEQALARVEHQGYGSVAEFGPHAPQTPEQLLAQLAATRQRGYAVAVQTFSDWMAAIAVALRHPVSHQPIGVISIAGPVFRFSEAKLHEVAPLLLAAAAEIQTLIPGSPALMSPELTAQSVREGLVS</sequence>
<keyword evidence="3" id="KW-0804">Transcription</keyword>
<evidence type="ECO:0000259" key="4">
    <source>
        <dbReference type="PROSITE" id="PS51077"/>
    </source>
</evidence>
<evidence type="ECO:0000313" key="6">
    <source>
        <dbReference type="EMBL" id="MCK9818193.1"/>
    </source>
</evidence>
<evidence type="ECO:0000256" key="3">
    <source>
        <dbReference type="ARBA" id="ARBA00023163"/>
    </source>
</evidence>
<keyword evidence="2" id="KW-0238">DNA-binding</keyword>
<accession>A0ABT0JQN0</accession>
<proteinExistence type="predicted"/>
<reference evidence="6 7" key="2">
    <citation type="journal article" date="2023" name="Plant Pathol.">
        <title>Dismantling and reorganizing Pseudomonas marginalis sensu#lato.</title>
        <authorList>
            <person name="Sawada H."/>
            <person name="Fujikawa T."/>
            <person name="Satou M."/>
        </authorList>
    </citation>
    <scope>NUCLEOTIDE SEQUENCE [LARGE SCALE GENOMIC DNA]</scope>
    <source>
        <strain evidence="6 7">MAFF 302046</strain>
    </source>
</reference>
<reference evidence="6 7" key="1">
    <citation type="journal article" date="2022" name="Int. J. Syst. Evol. Microbiol.">
        <title>Pseudomonas aegrilactucae sp. nov. and Pseudomonas morbosilactucae sp. nov., pathogens causing bacterial rot of lettuce in Japan.</title>
        <authorList>
            <person name="Sawada H."/>
            <person name="Fujikawa T."/>
            <person name="Satou M."/>
        </authorList>
    </citation>
    <scope>NUCLEOTIDE SEQUENCE [LARGE SCALE GENOMIC DNA]</scope>
    <source>
        <strain evidence="6 7">MAFF 302046</strain>
    </source>
</reference>
<dbReference type="EMBL" id="JALQCX010000072">
    <property type="protein sequence ID" value="MCK9818193.1"/>
    <property type="molecule type" value="Genomic_DNA"/>
</dbReference>
<feature type="domain" description="HTH iclR-type" evidence="4">
    <location>
        <begin position="13"/>
        <end position="75"/>
    </location>
</feature>
<dbReference type="PANTHER" id="PTHR30136">
    <property type="entry name" value="HELIX-TURN-HELIX TRANSCRIPTIONAL REGULATOR, ICLR FAMILY"/>
    <property type="match status" value="1"/>
</dbReference>
<dbReference type="InterPro" id="IPR050707">
    <property type="entry name" value="HTH_MetabolicPath_Reg"/>
</dbReference>
<evidence type="ECO:0000259" key="5">
    <source>
        <dbReference type="PROSITE" id="PS51078"/>
    </source>
</evidence>
<dbReference type="Pfam" id="PF01614">
    <property type="entry name" value="IclR_C"/>
    <property type="match status" value="1"/>
</dbReference>
<protein>
    <submittedName>
        <fullName evidence="6">IclR family transcriptional regulator</fullName>
    </submittedName>
</protein>
<dbReference type="InterPro" id="IPR029016">
    <property type="entry name" value="GAF-like_dom_sf"/>
</dbReference>
<dbReference type="Pfam" id="PF09339">
    <property type="entry name" value="HTH_IclR"/>
    <property type="match status" value="1"/>
</dbReference>
<evidence type="ECO:0000256" key="1">
    <source>
        <dbReference type="ARBA" id="ARBA00023015"/>
    </source>
</evidence>
<evidence type="ECO:0000313" key="7">
    <source>
        <dbReference type="Proteomes" id="UP001155163"/>
    </source>
</evidence>
<dbReference type="SUPFAM" id="SSF46785">
    <property type="entry name" value="Winged helix' DNA-binding domain"/>
    <property type="match status" value="1"/>
</dbReference>